<keyword evidence="2" id="KW-1185">Reference proteome</keyword>
<evidence type="ECO:0000313" key="1">
    <source>
        <dbReference type="EMBL" id="SDI67853.1"/>
    </source>
</evidence>
<proteinExistence type="predicted"/>
<accession>A0A1G8MIX8</accession>
<gene>
    <name evidence="1" type="ORF">SAMN04488540_102393</name>
</gene>
<organism evidence="1 2">
    <name type="scientific">Ferrimonas sediminum</name>
    <dbReference type="NCBI Taxonomy" id="718193"/>
    <lineage>
        <taxon>Bacteria</taxon>
        <taxon>Pseudomonadati</taxon>
        <taxon>Pseudomonadota</taxon>
        <taxon>Gammaproteobacteria</taxon>
        <taxon>Alteromonadales</taxon>
        <taxon>Ferrimonadaceae</taxon>
        <taxon>Ferrimonas</taxon>
    </lineage>
</organism>
<dbReference type="EMBL" id="FNEM01000002">
    <property type="protein sequence ID" value="SDI67853.1"/>
    <property type="molecule type" value="Genomic_DNA"/>
</dbReference>
<sequence>MIAGWTPALLCLLPVAGWGVSALGVWWYQSRH</sequence>
<dbReference type="AlphaFoldDB" id="A0A1G8MIX8"/>
<dbReference type="Proteomes" id="UP000199527">
    <property type="component" value="Unassembled WGS sequence"/>
</dbReference>
<name>A0A1G8MIX8_9GAMM</name>
<evidence type="ECO:0000313" key="2">
    <source>
        <dbReference type="Proteomes" id="UP000199527"/>
    </source>
</evidence>
<reference evidence="2" key="1">
    <citation type="submission" date="2016-10" db="EMBL/GenBank/DDBJ databases">
        <authorList>
            <person name="Varghese N."/>
            <person name="Submissions S."/>
        </authorList>
    </citation>
    <scope>NUCLEOTIDE SEQUENCE [LARGE SCALE GENOMIC DNA]</scope>
    <source>
        <strain evidence="2">DSM 23317</strain>
    </source>
</reference>
<protein>
    <submittedName>
        <fullName evidence="1">Uncharacterized protein</fullName>
    </submittedName>
</protein>